<feature type="compositionally biased region" description="Polar residues" evidence="4">
    <location>
        <begin position="1923"/>
        <end position="1936"/>
    </location>
</feature>
<dbReference type="InterPro" id="IPR024973">
    <property type="entry name" value="ESPR"/>
</dbReference>
<dbReference type="InterPro" id="IPR041248">
    <property type="entry name" value="YDG"/>
</dbReference>
<dbReference type="Gene3D" id="3.30.210.10">
    <property type="entry name" value="DNA polymerase, thumb domain"/>
    <property type="match status" value="1"/>
</dbReference>
<dbReference type="PANTHER" id="PTHR12338:SF8">
    <property type="entry name" value="HEME_HEMOPEXIN-BINDING PROTEIN"/>
    <property type="match status" value="1"/>
</dbReference>
<keyword evidence="7" id="KW-1185">Reference proteome</keyword>
<dbReference type="Pfam" id="PF05860">
    <property type="entry name" value="TPS"/>
    <property type="match status" value="1"/>
</dbReference>
<evidence type="ECO:0000256" key="4">
    <source>
        <dbReference type="SAM" id="MobiDB-lite"/>
    </source>
</evidence>
<dbReference type="SUPFAM" id="SSF51126">
    <property type="entry name" value="Pectin lyase-like"/>
    <property type="match status" value="1"/>
</dbReference>
<reference evidence="6 7" key="1">
    <citation type="submission" date="2011-06" db="EMBL/GenBank/DDBJ databases">
        <title>Genomic sequence of Methylobacter tundripaludum SV96.</title>
        <authorList>
            <consortium name="US DOE Joint Genome Institute"/>
            <person name="Lucas S."/>
            <person name="Han J."/>
            <person name="Lapidus A."/>
            <person name="Cheng J.-F."/>
            <person name="Goodwin L."/>
            <person name="Pitluck S."/>
            <person name="Held B."/>
            <person name="Detter J.C."/>
            <person name="Han C."/>
            <person name="Tapia R."/>
            <person name="Land M."/>
            <person name="Hauser L."/>
            <person name="Kyrpides N."/>
            <person name="Ivanova N."/>
            <person name="Ovchinnikova G."/>
            <person name="Pagani I."/>
            <person name="Klotz M.G."/>
            <person name="Dispirito A.A."/>
            <person name="Murrell J.C."/>
            <person name="Dunfield P."/>
            <person name="Kalyuzhnaya M.G."/>
            <person name="Svenning M."/>
            <person name="Trotsenko Y.A."/>
            <person name="Stein L.Y."/>
            <person name="Woyke T."/>
        </authorList>
    </citation>
    <scope>NUCLEOTIDE SEQUENCE [LARGE SCALE GENOMIC DNA]</scope>
    <source>
        <strain evidence="7">ATCC BAA-1195 / DSM 17260 / SV96</strain>
    </source>
</reference>
<dbReference type="GO" id="GO:0005576">
    <property type="term" value="C:extracellular region"/>
    <property type="evidence" value="ECO:0007669"/>
    <property type="project" value="UniProtKB-SubCell"/>
</dbReference>
<evidence type="ECO:0000256" key="1">
    <source>
        <dbReference type="ARBA" id="ARBA00004613"/>
    </source>
</evidence>
<evidence type="ECO:0000256" key="2">
    <source>
        <dbReference type="ARBA" id="ARBA00022525"/>
    </source>
</evidence>
<feature type="region of interest" description="Disordered" evidence="4">
    <location>
        <begin position="1874"/>
        <end position="1946"/>
    </location>
</feature>
<dbReference type="eggNOG" id="COG3420">
    <property type="taxonomic scope" value="Bacteria"/>
</dbReference>
<dbReference type="Pfam" id="PF18657">
    <property type="entry name" value="YDG"/>
    <property type="match status" value="6"/>
</dbReference>
<keyword evidence="2" id="KW-0964">Secreted</keyword>
<dbReference type="SMART" id="SM00912">
    <property type="entry name" value="Haemagg_act"/>
    <property type="match status" value="1"/>
</dbReference>
<sequence>MRRASLNHIYRLVWSDVKQAFVAVAENSKSRGKGSSPSRKLLMAPLFLFAAAGHAEPTGGQIVSGAGSISQSGDTTTINQTSQNLSANWQSFNIAPSETVNFQQPNTAAIAVNRIADTNGTQILGHLNANGQVYLINPNGILFGQGAQVNVGGLVASTLDVNDAGLNSTSRTFSGNGTGSVVNKGSITAADGGSVALLGNTVSNQGTITAQLGTVALGAGNAVTLTFNGNNLVQMQVDQSVLNSLAENKQLIRADGGQVIMSAGAQNALLASVVNNEGVIEARTVENHDGTIVLLGGMEAGTVNVGGTLDASAPNGGNGGFIETSAAHVHVDDNAKITTQAANGNNGTWLIDPVNFTIAASGGDITGAALSGLLDANSVNIQTDTGTNTDTSRYGTSGTAGDIFVNDNVAKTTSSTTTLTLQAANNIIIAAGKSISSSLGRLNVVLNSDSDASGAGGILLNTGSSINSNGGNIVMGGGTNPTTGYAMGTAGSSNSGIHVLGDINAGAGDVTMHGQSALGNGITFAGGTLSSNGTVTIDGKTSKAGSSGAANNTAGVRFQNTGTRLTTVNGTVNVTGSSSGGNYSQGVTVDAATIETTGTGRLTLNGTTTAGSTSVWGIGINSNGVVQSTSTAYDRGSLNFNGVASSDFGIALSSGSITSNGGAINLTDQSSKGISVAGNINAGTGTVSLLVDSLRTCVTNAATCSTVAFSGAGHVTADTTTIYYNPTGSNASTPSYASPTDYTTKVTGTLNAYMLVNDVFQLQAMNTNLAGSYVQGKDIDASGTSTWNANAGFTPVGTLATPFTGIFDGLNHTITSLTINRPATDYVGLFGAVSSAGALSPAIRNVSLSGGSVVGRNYVGGLAGWNTNTDNANANISSSRVTGSVSGVNKVGGLVGKNDGKIVSSDASGNITGSGANSELGGLVGLNTGTISSSTASGSVSGIDYIGGLMGYNTGTVFSNHATGTVTGTGNYVGGLMGYNTGAVSGHYATGTVTGTGNYVGGLMGYNTGTVSNNYATGRVNGGSYVGGLIGGSTTSITDSYATGNVTGTGAEVGGLAGSSSGAVRSYARGSVLGQTVVGGLLGKNNGGTVSTSYAAGSVTGTSSTDVGGLVGHNSASDIDKSYATGSVTGTGNLGGLVGNNNTSAISNSYATGSVSGTGNLGGLVGLNASGTFAANFWDTTTTGQSVGVGGSGAAQTGTIGMTTADMQTRANFSSATTANGNENPAWDLTNTWVMYDGHTSPLLRTFMTALTVTARNAGKTYDGQAYSGGNDVTYSGAHNSNLLGTVSYSGTSQGATNAGSYIITPGALYSNQQGYIITYANGALTVNQKAVNLTGSRVYDGTANVAAGALTLGGLVGTETLALTGTGSLANKNVGTAKTLTLGTLALGNGTGLASNYTFTGGSRLVNVTAKALTVNGITANNKVYDGTTTATLAGTAALTGIIGTDAVTIAPGIISASFGDKNMGAGKAMSLSGVTLSGTDAGNYTLNGAASLTGIITAKALTVSGLTALNKVYDGNTTATLGGTAAISALGSDVVTLGGTATGAFADKNVAAGKAVTVSGLALSGADAGNYTVVQQPGLVADIIARVLSVSGISAGNKVYDGTGTATVNAAGATYTGLIEGDSLAVSATGTFADKNVGIGKTVTLASHYSGADVGNYSITDQASTVANISKKDLAVTGLTASHKTYDAAATAALTGNAAVSAISGDTVALGGTVNGAFADKNVGKGKAVTVTGNTIAGVDAGNYNLVQQTGLTADITKANLVVTGVTAKDKVYDANTTATLDGTAAVAPLSGDEVSMDSAGSGVFADANVGTDKAVTVSDFTLKGTDAGNYNVVQPAGLTATITAAPSTTDSGRPPEPVRNVTSQLTATLVSTTTSNQPVSYGQSSFNKEMSGSAQPPVNNESQGSGQDGGEQSSPSQSGNTTMTIGDNGSTLKVVNGGVKLPR</sequence>
<protein>
    <submittedName>
        <fullName evidence="6">Filamentous hemagglutinin family outer membrane protein</fullName>
    </submittedName>
</protein>
<comment type="subcellular location">
    <subcellularLocation>
        <location evidence="1">Secreted</location>
    </subcellularLocation>
</comment>
<dbReference type="Pfam" id="PF13018">
    <property type="entry name" value="ESPR"/>
    <property type="match status" value="1"/>
</dbReference>
<dbReference type="eggNOG" id="COG3210">
    <property type="taxonomic scope" value="Bacteria"/>
</dbReference>
<dbReference type="InterPro" id="IPR037160">
    <property type="entry name" value="DNA_Pol_thumb_sf"/>
</dbReference>
<evidence type="ECO:0000256" key="3">
    <source>
        <dbReference type="ARBA" id="ARBA00022729"/>
    </source>
</evidence>
<dbReference type="InterPro" id="IPR012334">
    <property type="entry name" value="Pectin_lyas_fold"/>
</dbReference>
<dbReference type="InterPro" id="IPR050909">
    <property type="entry name" value="Bact_Autotransporter_VF"/>
</dbReference>
<dbReference type="InterPro" id="IPR011050">
    <property type="entry name" value="Pectin_lyase_fold/virulence"/>
</dbReference>
<dbReference type="InterPro" id="IPR008638">
    <property type="entry name" value="FhaB/CdiA-like_TPS"/>
</dbReference>
<name>G3IXS5_METTV</name>
<dbReference type="Gene3D" id="2.160.20.10">
    <property type="entry name" value="Single-stranded right-handed beta-helix, Pectin lyase-like"/>
    <property type="match status" value="1"/>
</dbReference>
<dbReference type="Proteomes" id="UP000004664">
    <property type="component" value="Unassembled WGS sequence"/>
</dbReference>
<proteinExistence type="predicted"/>
<feature type="compositionally biased region" description="Polar residues" evidence="4">
    <location>
        <begin position="1874"/>
        <end position="1904"/>
    </location>
</feature>
<dbReference type="InterPro" id="IPR011493">
    <property type="entry name" value="GLUG"/>
</dbReference>
<feature type="compositionally biased region" description="Low complexity" evidence="4">
    <location>
        <begin position="1905"/>
        <end position="1922"/>
    </location>
</feature>
<evidence type="ECO:0000259" key="5">
    <source>
        <dbReference type="SMART" id="SM00912"/>
    </source>
</evidence>
<accession>G3IXS5</accession>
<dbReference type="STRING" id="697282.Mettu_2340"/>
<dbReference type="NCBIfam" id="TIGR01901">
    <property type="entry name" value="adhes_NPXG"/>
    <property type="match status" value="1"/>
</dbReference>
<dbReference type="Pfam" id="PF18676">
    <property type="entry name" value="MBG_2"/>
    <property type="match status" value="1"/>
</dbReference>
<evidence type="ECO:0000313" key="6">
    <source>
        <dbReference type="EMBL" id="EGW23484.1"/>
    </source>
</evidence>
<gene>
    <name evidence="6" type="ORF">Mettu_2340</name>
</gene>
<dbReference type="RefSeq" id="WP_006891700.1">
    <property type="nucleotide sequence ID" value="NZ_JH109152.1"/>
</dbReference>
<dbReference type="Gene3D" id="2.160.20.110">
    <property type="match status" value="2"/>
</dbReference>
<feature type="domain" description="Filamentous haemagglutinin FhaB/tRNA nuclease CdiA-like TPS" evidence="5">
    <location>
        <begin position="53"/>
        <end position="165"/>
    </location>
</feature>
<dbReference type="EMBL" id="JH109152">
    <property type="protein sequence ID" value="EGW23484.1"/>
    <property type="molecule type" value="Genomic_DNA"/>
</dbReference>
<dbReference type="Pfam" id="PF07581">
    <property type="entry name" value="Glug"/>
    <property type="match status" value="2"/>
</dbReference>
<dbReference type="PANTHER" id="PTHR12338">
    <property type="entry name" value="AUTOTRANSPORTER"/>
    <property type="match status" value="1"/>
</dbReference>
<dbReference type="HOGENOM" id="CLU_238245_0_0_6"/>
<keyword evidence="3" id="KW-0732">Signal</keyword>
<organism evidence="6 7">
    <name type="scientific">Methylobacter tundripaludum (strain ATCC BAA-1195 / DSM 17260 / SV96)</name>
    <dbReference type="NCBI Taxonomy" id="697282"/>
    <lineage>
        <taxon>Bacteria</taxon>
        <taxon>Pseudomonadati</taxon>
        <taxon>Pseudomonadota</taxon>
        <taxon>Gammaproteobacteria</taxon>
        <taxon>Methylococcales</taxon>
        <taxon>Methylococcaceae</taxon>
        <taxon>Methylobacter</taxon>
    </lineage>
</organism>
<dbReference type="InterPro" id="IPR041286">
    <property type="entry name" value="MBG_2"/>
</dbReference>
<evidence type="ECO:0000313" key="7">
    <source>
        <dbReference type="Proteomes" id="UP000004664"/>
    </source>
</evidence>